<reference evidence="2" key="1">
    <citation type="submission" date="2019-08" db="EMBL/GenBank/DDBJ databases">
        <authorList>
            <person name="Kucharzyk K."/>
            <person name="Murdoch R.W."/>
            <person name="Higgins S."/>
            <person name="Loffler F."/>
        </authorList>
    </citation>
    <scope>NUCLEOTIDE SEQUENCE</scope>
</reference>
<proteinExistence type="predicted"/>
<feature type="region of interest" description="Disordered" evidence="1">
    <location>
        <begin position="56"/>
        <end position="150"/>
    </location>
</feature>
<gene>
    <name evidence="2" type="ORF">SDC9_173566</name>
</gene>
<evidence type="ECO:0000256" key="1">
    <source>
        <dbReference type="SAM" id="MobiDB-lite"/>
    </source>
</evidence>
<accession>A0A645GJU0</accession>
<feature type="compositionally biased region" description="Polar residues" evidence="1">
    <location>
        <begin position="123"/>
        <end position="139"/>
    </location>
</feature>
<dbReference type="AlphaFoldDB" id="A0A645GJU0"/>
<evidence type="ECO:0000313" key="2">
    <source>
        <dbReference type="EMBL" id="MPN26142.1"/>
    </source>
</evidence>
<feature type="region of interest" description="Disordered" evidence="1">
    <location>
        <begin position="190"/>
        <end position="228"/>
    </location>
</feature>
<feature type="compositionally biased region" description="Pro residues" evidence="1">
    <location>
        <begin position="199"/>
        <end position="214"/>
    </location>
</feature>
<dbReference type="EMBL" id="VSSQ01075577">
    <property type="protein sequence ID" value="MPN26142.1"/>
    <property type="molecule type" value="Genomic_DNA"/>
</dbReference>
<comment type="caution">
    <text evidence="2">The sequence shown here is derived from an EMBL/GenBank/DDBJ whole genome shotgun (WGS) entry which is preliminary data.</text>
</comment>
<sequence length="228" mass="24177">MIKKQQLAAHPASICGSWADRGTGSIDTSTTANGAAWALAVIRLSAWRPRANWCGLRKSPEPRAQTPFPCASRPAKPRVWPMRNCSPLKRLAKPLSQSTKPPGRTSSTSNSGATRSPPMPIRTSASSTSQTLSNHTSCAPSPRSGRKRPKPLHACAAALNRFLIGPPLTGIALVPTPHVGVASYSTSWPTRTRWLPSNTMPPSPTSSCPPPTSRLPPSKGSPPAHCAF</sequence>
<feature type="compositionally biased region" description="Polar residues" evidence="1">
    <location>
        <begin position="95"/>
        <end position="114"/>
    </location>
</feature>
<protein>
    <submittedName>
        <fullName evidence="2">Uncharacterized protein</fullName>
    </submittedName>
</protein>
<organism evidence="2">
    <name type="scientific">bioreactor metagenome</name>
    <dbReference type="NCBI Taxonomy" id="1076179"/>
    <lineage>
        <taxon>unclassified sequences</taxon>
        <taxon>metagenomes</taxon>
        <taxon>ecological metagenomes</taxon>
    </lineage>
</organism>
<name>A0A645GJU0_9ZZZZ</name>